<name>A0ABD3MJS3_9STRA</name>
<evidence type="ECO:0000256" key="1">
    <source>
        <dbReference type="ARBA" id="ARBA00005622"/>
    </source>
</evidence>
<feature type="region of interest" description="Disordered" evidence="6">
    <location>
        <begin position="405"/>
        <end position="482"/>
    </location>
</feature>
<dbReference type="InterPro" id="IPR014186">
    <property type="entry name" value="S-formylglutathione_hydrol"/>
</dbReference>
<evidence type="ECO:0000256" key="5">
    <source>
        <dbReference type="ARBA" id="ARBA00022801"/>
    </source>
</evidence>
<evidence type="ECO:0000313" key="9">
    <source>
        <dbReference type="Proteomes" id="UP001530315"/>
    </source>
</evidence>
<sequence>MAEDEEVEEESGAPYTILSTQRVDGGSYHRISHPSSSTGVNMTFGLFVPARFASCVVPYDEEEEARKAKSCASFSSKRRGKGSIVPVMFWLSGMTCDDTTFAQQAGSRAFPAASREGIAIVMPDTSPRGDDDDDPPVPDAVGRPDLGKGAGFYVDATEPPWSRHYRMHSYVSSELPSLLERYFGIGEYGVRSICGHAMGGHGALTIALKDPTGWAGVSALSPVCNPTSPRCEWGRRAFDAYLGGVDAGRAHDATVLILGLKSRSGPPFDDILIDYGTEDEFLDQLSTKNFVEAATFRGQSVTCNARTEYDHSYHFVSAYIADHVMFHGVRLRKKRESSNVSIASPASSVVGFSMPIGGDFKTKKAPNPSLIDEYDDVDVDDDDGQGYWDTGGDAVAGRRQSFPDIDYGREERDHDNVGKGIGEGDGMRRRAVQRRASMIPPTIIEAPSSSLHKPQERRASSFSGRDISAPTPDNASGRGIGRDSFEIRQTAIDSIVTTDETLRAMSVLKNIEQNESHLHHWQGPWRSLAERASPPETPTKELIRRSAFLAMSTMTVGAGLVWSLMYVALGEYLAALMPVIYSACMGTTLFICVFRPILIFVGGGGYDFVVKAQLGLILILPFAVHVALGGVERSGGVMLWSFLCPVGAAFFRSTGEGLRWFQVYMCINVILLTKAFWDVENKVAGEDDRMEEGNVMLNSMIYGPLLDGGDIFVDAGDYSSSSLVDYTLSTLAPHSSSETIRKLYFLMKHHREVRHFRRGISSLQLGTRDGIRQVGGDAADEHPPKVNSEADKAGRVPDSFDHVANVTILFMRT</sequence>
<dbReference type="GO" id="GO:0018738">
    <property type="term" value="F:S-formylglutathione hydrolase activity"/>
    <property type="evidence" value="ECO:0007669"/>
    <property type="project" value="UniProtKB-EC"/>
</dbReference>
<keyword evidence="9" id="KW-1185">Reference proteome</keyword>
<dbReference type="PANTHER" id="PTHR10061:SF0">
    <property type="entry name" value="S-FORMYLGLUTATHIONE HYDROLASE"/>
    <property type="match status" value="1"/>
</dbReference>
<feature type="compositionally biased region" description="Basic and acidic residues" evidence="6">
    <location>
        <begin position="406"/>
        <end position="417"/>
    </location>
</feature>
<evidence type="ECO:0000256" key="2">
    <source>
        <dbReference type="ARBA" id="ARBA00012479"/>
    </source>
</evidence>
<dbReference type="SUPFAM" id="SSF53474">
    <property type="entry name" value="alpha/beta-Hydrolases"/>
    <property type="match status" value="1"/>
</dbReference>
<feature type="compositionally biased region" description="Basic and acidic residues" evidence="6">
    <location>
        <begin position="779"/>
        <end position="794"/>
    </location>
</feature>
<feature type="transmembrane region" description="Helical" evidence="7">
    <location>
        <begin position="547"/>
        <end position="569"/>
    </location>
</feature>
<dbReference type="Gene3D" id="3.40.50.1820">
    <property type="entry name" value="alpha/beta hydrolase"/>
    <property type="match status" value="1"/>
</dbReference>
<feature type="transmembrane region" description="Helical" evidence="7">
    <location>
        <begin position="608"/>
        <end position="628"/>
    </location>
</feature>
<feature type="region of interest" description="Disordered" evidence="6">
    <location>
        <begin position="122"/>
        <end position="150"/>
    </location>
</feature>
<feature type="transmembrane region" description="Helical" evidence="7">
    <location>
        <begin position="634"/>
        <end position="651"/>
    </location>
</feature>
<keyword evidence="7" id="KW-0812">Transmembrane</keyword>
<evidence type="ECO:0000256" key="4">
    <source>
        <dbReference type="ARBA" id="ARBA00022487"/>
    </source>
</evidence>
<evidence type="ECO:0000256" key="6">
    <source>
        <dbReference type="SAM" id="MobiDB-lite"/>
    </source>
</evidence>
<feature type="transmembrane region" description="Helical" evidence="7">
    <location>
        <begin position="575"/>
        <end position="601"/>
    </location>
</feature>
<comment type="similarity">
    <text evidence="1">Belongs to the esterase D family.</text>
</comment>
<dbReference type="PANTHER" id="PTHR10061">
    <property type="entry name" value="S-FORMYLGLUTATHIONE HYDROLASE"/>
    <property type="match status" value="1"/>
</dbReference>
<dbReference type="GO" id="GO:0052689">
    <property type="term" value="F:carboxylic ester hydrolase activity"/>
    <property type="evidence" value="ECO:0007669"/>
    <property type="project" value="UniProtKB-KW"/>
</dbReference>
<proteinExistence type="inferred from homology"/>
<keyword evidence="7" id="KW-1133">Transmembrane helix</keyword>
<protein>
    <recommendedName>
        <fullName evidence="3">S-formylglutathione hydrolase</fullName>
        <ecNumber evidence="2">3.1.2.12</ecNumber>
    </recommendedName>
</protein>
<evidence type="ECO:0000256" key="3">
    <source>
        <dbReference type="ARBA" id="ARBA00016774"/>
    </source>
</evidence>
<keyword evidence="7" id="KW-0472">Membrane</keyword>
<dbReference type="Proteomes" id="UP001530315">
    <property type="component" value="Unassembled WGS sequence"/>
</dbReference>
<gene>
    <name evidence="8" type="ORF">ACHAW5_000431</name>
</gene>
<keyword evidence="5" id="KW-0378">Hydrolase</keyword>
<comment type="caution">
    <text evidence="8">The sequence shown here is derived from an EMBL/GenBank/DDBJ whole genome shotgun (WGS) entry which is preliminary data.</text>
</comment>
<dbReference type="EC" id="3.1.2.12" evidence="2"/>
<keyword evidence="4" id="KW-0719">Serine esterase</keyword>
<feature type="region of interest" description="Disordered" evidence="6">
    <location>
        <begin position="773"/>
        <end position="794"/>
    </location>
</feature>
<accession>A0ABD3MJS3</accession>
<dbReference type="AlphaFoldDB" id="A0ABD3MJS3"/>
<organism evidence="8 9">
    <name type="scientific">Stephanodiscus triporus</name>
    <dbReference type="NCBI Taxonomy" id="2934178"/>
    <lineage>
        <taxon>Eukaryota</taxon>
        <taxon>Sar</taxon>
        <taxon>Stramenopiles</taxon>
        <taxon>Ochrophyta</taxon>
        <taxon>Bacillariophyta</taxon>
        <taxon>Coscinodiscophyceae</taxon>
        <taxon>Thalassiosirophycidae</taxon>
        <taxon>Stephanodiscales</taxon>
        <taxon>Stephanodiscaceae</taxon>
        <taxon>Stephanodiscus</taxon>
    </lineage>
</organism>
<evidence type="ECO:0000256" key="7">
    <source>
        <dbReference type="SAM" id="Phobius"/>
    </source>
</evidence>
<dbReference type="InterPro" id="IPR029058">
    <property type="entry name" value="AB_hydrolase_fold"/>
</dbReference>
<evidence type="ECO:0000313" key="8">
    <source>
        <dbReference type="EMBL" id="KAL3763034.1"/>
    </source>
</evidence>
<reference evidence="8 9" key="1">
    <citation type="submission" date="2024-10" db="EMBL/GenBank/DDBJ databases">
        <title>Updated reference genomes for cyclostephanoid diatoms.</title>
        <authorList>
            <person name="Roberts W.R."/>
            <person name="Alverson A.J."/>
        </authorList>
    </citation>
    <scope>NUCLEOTIDE SEQUENCE [LARGE SCALE GENOMIC DNA]</scope>
    <source>
        <strain evidence="8 9">AJA276-08</strain>
    </source>
</reference>
<dbReference type="EMBL" id="JALLAZ020001814">
    <property type="protein sequence ID" value="KAL3763034.1"/>
    <property type="molecule type" value="Genomic_DNA"/>
</dbReference>
<dbReference type="InterPro" id="IPR000801">
    <property type="entry name" value="Esterase-like"/>
</dbReference>
<dbReference type="Pfam" id="PF00756">
    <property type="entry name" value="Esterase"/>
    <property type="match status" value="1"/>
</dbReference>